<feature type="region of interest" description="Disordered" evidence="1">
    <location>
        <begin position="37"/>
        <end position="57"/>
    </location>
</feature>
<gene>
    <name evidence="2" type="ORF">J41TS4_40580</name>
</gene>
<reference evidence="2" key="1">
    <citation type="submission" date="2021-03" db="EMBL/GenBank/DDBJ databases">
        <title>Antimicrobial resistance genes in bacteria isolated from Japanese honey, and their potential for conferring macrolide and lincosamide resistance in the American foulbrood pathogen Paenibacillus larvae.</title>
        <authorList>
            <person name="Okamoto M."/>
            <person name="Kumagai M."/>
            <person name="Kanamori H."/>
            <person name="Takamatsu D."/>
        </authorList>
    </citation>
    <scope>NUCLEOTIDE SEQUENCE</scope>
    <source>
        <strain evidence="2">J41TS4</strain>
    </source>
</reference>
<dbReference type="Proteomes" id="UP000678895">
    <property type="component" value="Unassembled WGS sequence"/>
</dbReference>
<comment type="caution">
    <text evidence="2">The sequence shown here is derived from an EMBL/GenBank/DDBJ whole genome shotgun (WGS) entry which is preliminary data.</text>
</comment>
<name>A0A919Y8I4_9BACL</name>
<protein>
    <submittedName>
        <fullName evidence="2">Uncharacterized protein</fullName>
    </submittedName>
</protein>
<keyword evidence="3" id="KW-1185">Reference proteome</keyword>
<sequence>MKCYKLSVRKLLREHKAEAFAFVSGILPYENLVQLKKSANNSDRKNTSHVAKKRKIH</sequence>
<organism evidence="2 3">
    <name type="scientific">Paenibacillus apis</name>
    <dbReference type="NCBI Taxonomy" id="1792174"/>
    <lineage>
        <taxon>Bacteria</taxon>
        <taxon>Bacillati</taxon>
        <taxon>Bacillota</taxon>
        <taxon>Bacilli</taxon>
        <taxon>Bacillales</taxon>
        <taxon>Paenibacillaceae</taxon>
        <taxon>Paenibacillus</taxon>
    </lineage>
</organism>
<dbReference type="EMBL" id="BORS01000016">
    <property type="protein sequence ID" value="GIO44300.1"/>
    <property type="molecule type" value="Genomic_DNA"/>
</dbReference>
<proteinExistence type="predicted"/>
<accession>A0A919Y8I4</accession>
<evidence type="ECO:0000256" key="1">
    <source>
        <dbReference type="SAM" id="MobiDB-lite"/>
    </source>
</evidence>
<dbReference type="AlphaFoldDB" id="A0A919Y8I4"/>
<evidence type="ECO:0000313" key="2">
    <source>
        <dbReference type="EMBL" id="GIO44300.1"/>
    </source>
</evidence>
<evidence type="ECO:0000313" key="3">
    <source>
        <dbReference type="Proteomes" id="UP000678895"/>
    </source>
</evidence>